<dbReference type="InterPro" id="IPR006756">
    <property type="entry name" value="Phenol_hydroxylase"/>
</dbReference>
<dbReference type="AlphaFoldDB" id="A0A1H5YHW2"/>
<evidence type="ECO:0000313" key="1">
    <source>
        <dbReference type="EMBL" id="SEG23691.1"/>
    </source>
</evidence>
<proteinExistence type="predicted"/>
<keyword evidence="2" id="KW-1185">Reference proteome</keyword>
<protein>
    <submittedName>
        <fullName evidence="1">Phenol hydroxylase P4 protein</fullName>
    </submittedName>
</protein>
<dbReference type="Gene3D" id="3.10.20.560">
    <property type="entry name" value="Phenol hydroxylase"/>
    <property type="match status" value="1"/>
</dbReference>
<dbReference type="OrthoDB" id="5343663at2"/>
<sequence length="121" mass="13794">MATTIIGEYNPPVRDRVENFGGNYLVYASWDNHRLINSAMGFPLPPDMPFNVFMTQVLPLCYNDHPDFANLDWDTTEVHWFLNGESFTPDLDKSLKENGVDHKSILRFYTPTLKGINGVGI</sequence>
<dbReference type="InterPro" id="IPR043010">
    <property type="entry name" value="Phenol_hydroxylase_sf"/>
</dbReference>
<reference evidence="2" key="1">
    <citation type="submission" date="2016-10" db="EMBL/GenBank/DDBJ databases">
        <authorList>
            <person name="Varghese N."/>
            <person name="Submissions S."/>
        </authorList>
    </citation>
    <scope>NUCLEOTIDE SEQUENCE [LARGE SCALE GENOMIC DNA]</scope>
    <source>
        <strain evidence="2">DSM 22361</strain>
    </source>
</reference>
<evidence type="ECO:0000313" key="2">
    <source>
        <dbReference type="Proteomes" id="UP000236731"/>
    </source>
</evidence>
<gene>
    <name evidence="1" type="ORF">SAMN05421877_1069</name>
</gene>
<dbReference type="GO" id="GO:0018662">
    <property type="term" value="F:phenol 2-monooxygenase activity"/>
    <property type="evidence" value="ECO:0007669"/>
    <property type="project" value="InterPro"/>
</dbReference>
<dbReference type="Pfam" id="PF04663">
    <property type="entry name" value="Phenol_monoox"/>
    <property type="match status" value="1"/>
</dbReference>
<dbReference type="Proteomes" id="UP000236731">
    <property type="component" value="Unassembled WGS sequence"/>
</dbReference>
<dbReference type="EMBL" id="FNUT01000006">
    <property type="protein sequence ID" value="SEG23691.1"/>
    <property type="molecule type" value="Genomic_DNA"/>
</dbReference>
<accession>A0A1H5YHW2</accession>
<name>A0A1H5YHW2_9SPHI</name>
<organism evidence="1 2">
    <name type="scientific">Sphingobacterium lactis</name>
    <dbReference type="NCBI Taxonomy" id="797291"/>
    <lineage>
        <taxon>Bacteria</taxon>
        <taxon>Pseudomonadati</taxon>
        <taxon>Bacteroidota</taxon>
        <taxon>Sphingobacteriia</taxon>
        <taxon>Sphingobacteriales</taxon>
        <taxon>Sphingobacteriaceae</taxon>
        <taxon>Sphingobacterium</taxon>
    </lineage>
</organism>
<dbReference type="RefSeq" id="WP_103906199.1">
    <property type="nucleotide sequence ID" value="NZ_CP049246.1"/>
</dbReference>